<dbReference type="Pfam" id="PF02801">
    <property type="entry name" value="Ketoacyl-synt_C"/>
    <property type="match status" value="1"/>
</dbReference>
<dbReference type="RefSeq" id="WP_126702209.1">
    <property type="nucleotide sequence ID" value="NZ_RWKW01000105.1"/>
</dbReference>
<evidence type="ECO:0000256" key="1">
    <source>
        <dbReference type="ARBA" id="ARBA00004533"/>
    </source>
</evidence>
<dbReference type="InterPro" id="IPR014031">
    <property type="entry name" value="Ketoacyl_synth_C"/>
</dbReference>
<keyword evidence="16" id="KW-1185">Reference proteome</keyword>
<comment type="similarity">
    <text evidence="2 13">Belongs to the thiolase-like superfamily. Beta-ketoacyl-ACP synthases family.</text>
</comment>
<name>A0A3R9Y3L5_9HYPH</name>
<comment type="subcellular location">
    <subcellularLocation>
        <location evidence="1">Cell inner membrane</location>
    </subcellularLocation>
</comment>
<sequence length="405" mass="42007">MSRPRIVITGLGGLCSLGTDAASIWTGMKNGVVGIGPITTVPLHDAKIRIGAEIKALPEHAIDRRQMTTMDRFSLLAAIAAGEAIRQSGVVVTPGNATRIGAVVGTAVCGWEAIEENYRAILLENRPRAGIFTVPRVMPGAAAGQVSLVHGMRGPVYGVTSACSSSNHAFISAMDQLRSGRADVMLAGGTDAPIIWGVIKAWESLRVLAKEACRPFSADRDGLVLGEGAAIAVLETLEHAQARGATILAELAGGGMSADASDIVSPTVDGQAFAIQSCLDDAGLTVDDIDYINAHGTATKMNDATETKALQSVFGERLSGISVSSTKSMHAHCLGASGSLELIACVNAIREGVIPPTMGYRVPDPECPLDVTPNEARRRPVRAAVSNSFAFGGTNAVIALKAFDA</sequence>
<dbReference type="Gene3D" id="3.40.47.10">
    <property type="match status" value="2"/>
</dbReference>
<gene>
    <name evidence="15" type="ORF">EJC49_22670</name>
</gene>
<dbReference type="Proteomes" id="UP000278398">
    <property type="component" value="Unassembled WGS sequence"/>
</dbReference>
<dbReference type="PROSITE" id="PS00606">
    <property type="entry name" value="KS3_1"/>
    <property type="match status" value="1"/>
</dbReference>
<dbReference type="InterPro" id="IPR000794">
    <property type="entry name" value="Beta-ketoacyl_synthase"/>
</dbReference>
<keyword evidence="9" id="KW-0472">Membrane</keyword>
<evidence type="ECO:0000313" key="15">
    <source>
        <dbReference type="EMBL" id="RST83428.1"/>
    </source>
</evidence>
<dbReference type="EMBL" id="RWKW01000105">
    <property type="protein sequence ID" value="RST83428.1"/>
    <property type="molecule type" value="Genomic_DNA"/>
</dbReference>
<dbReference type="InterPro" id="IPR016039">
    <property type="entry name" value="Thiolase-like"/>
</dbReference>
<evidence type="ECO:0000256" key="4">
    <source>
        <dbReference type="ARBA" id="ARBA00022475"/>
    </source>
</evidence>
<dbReference type="PROSITE" id="PS52004">
    <property type="entry name" value="KS3_2"/>
    <property type="match status" value="1"/>
</dbReference>
<evidence type="ECO:0000256" key="11">
    <source>
        <dbReference type="ARBA" id="ARBA00039445"/>
    </source>
</evidence>
<dbReference type="GO" id="GO:0006633">
    <property type="term" value="P:fatty acid biosynthetic process"/>
    <property type="evidence" value="ECO:0007669"/>
    <property type="project" value="InterPro"/>
</dbReference>
<dbReference type="SMART" id="SM00825">
    <property type="entry name" value="PKS_KS"/>
    <property type="match status" value="1"/>
</dbReference>
<reference evidence="15 16" key="1">
    <citation type="submission" date="2018-12" db="EMBL/GenBank/DDBJ databases">
        <title>Mesorhizobium carbonis sp. nov., isolated from coal mine water.</title>
        <authorList>
            <person name="Xin W."/>
            <person name="Xu Z."/>
            <person name="Xiang F."/>
            <person name="Zhang J."/>
            <person name="Xi L."/>
            <person name="Liu J."/>
        </authorList>
    </citation>
    <scope>NUCLEOTIDE SEQUENCE [LARGE SCALE GENOMIC DNA]</scope>
    <source>
        <strain evidence="15 16">B2.3</strain>
    </source>
</reference>
<proteinExistence type="inferred from homology"/>
<comment type="caution">
    <text evidence="15">The sequence shown here is derived from an EMBL/GenBank/DDBJ whole genome shotgun (WGS) entry which is preliminary data.</text>
</comment>
<protein>
    <recommendedName>
        <fullName evidence="11">Nodulation protein E</fullName>
    </recommendedName>
    <alternativeName>
        <fullName evidence="12">Host-specificity of nodulation protein B</fullName>
    </alternativeName>
</protein>
<dbReference type="GO" id="GO:0005886">
    <property type="term" value="C:plasma membrane"/>
    <property type="evidence" value="ECO:0007669"/>
    <property type="project" value="UniProtKB-SubCell"/>
</dbReference>
<feature type="domain" description="Ketosynthase family 3 (KS3)" evidence="14">
    <location>
        <begin position="3"/>
        <end position="402"/>
    </location>
</feature>
<dbReference type="NCBIfam" id="NF005589">
    <property type="entry name" value="PRK07314.1"/>
    <property type="match status" value="1"/>
</dbReference>
<evidence type="ECO:0000256" key="10">
    <source>
        <dbReference type="ARBA" id="ARBA00037576"/>
    </source>
</evidence>
<dbReference type="SUPFAM" id="SSF53901">
    <property type="entry name" value="Thiolase-like"/>
    <property type="match status" value="2"/>
</dbReference>
<keyword evidence="7" id="KW-0812">Transmembrane</keyword>
<evidence type="ECO:0000256" key="6">
    <source>
        <dbReference type="ARBA" id="ARBA00022679"/>
    </source>
</evidence>
<dbReference type="CDD" id="cd00834">
    <property type="entry name" value="KAS_I_II"/>
    <property type="match status" value="1"/>
</dbReference>
<dbReference type="AlphaFoldDB" id="A0A3R9Y3L5"/>
<keyword evidence="6 13" id="KW-0808">Transferase</keyword>
<organism evidence="15 16">
    <name type="scientific">Aquibium carbonis</name>
    <dbReference type="NCBI Taxonomy" id="2495581"/>
    <lineage>
        <taxon>Bacteria</taxon>
        <taxon>Pseudomonadati</taxon>
        <taxon>Pseudomonadota</taxon>
        <taxon>Alphaproteobacteria</taxon>
        <taxon>Hyphomicrobiales</taxon>
        <taxon>Phyllobacteriaceae</taxon>
        <taxon>Aquibium</taxon>
    </lineage>
</organism>
<evidence type="ECO:0000256" key="7">
    <source>
        <dbReference type="ARBA" id="ARBA00022692"/>
    </source>
</evidence>
<evidence type="ECO:0000256" key="8">
    <source>
        <dbReference type="ARBA" id="ARBA00022989"/>
    </source>
</evidence>
<accession>A0A3R9Y3L5</accession>
<dbReference type="InterPro" id="IPR018201">
    <property type="entry name" value="Ketoacyl_synth_AS"/>
</dbReference>
<dbReference type="OrthoDB" id="9808669at2"/>
<comment type="function">
    <text evidence="10">Proposed to synthesize NOD factor fatty acyl chain. Involved in the synthesis of a highly unsaturated fatty acid moiety, which forms part of a lipo-oligosaccharide that is responsible for host specificity.</text>
</comment>
<dbReference type="GO" id="GO:0004315">
    <property type="term" value="F:3-oxoacyl-[acyl-carrier-protein] synthase activity"/>
    <property type="evidence" value="ECO:0007669"/>
    <property type="project" value="InterPro"/>
</dbReference>
<keyword evidence="8" id="KW-1133">Transmembrane helix</keyword>
<evidence type="ECO:0000259" key="14">
    <source>
        <dbReference type="PROSITE" id="PS52004"/>
    </source>
</evidence>
<evidence type="ECO:0000313" key="16">
    <source>
        <dbReference type="Proteomes" id="UP000278398"/>
    </source>
</evidence>
<dbReference type="PANTHER" id="PTHR11712">
    <property type="entry name" value="POLYKETIDE SYNTHASE-RELATED"/>
    <property type="match status" value="1"/>
</dbReference>
<keyword evidence="5" id="KW-0997">Cell inner membrane</keyword>
<evidence type="ECO:0000256" key="2">
    <source>
        <dbReference type="ARBA" id="ARBA00008467"/>
    </source>
</evidence>
<dbReference type="PANTHER" id="PTHR11712:SF352">
    <property type="entry name" value="3-OXOACYL-[ACYL-CARRIER-PROTEIN] SYNTHASE"/>
    <property type="match status" value="1"/>
</dbReference>
<dbReference type="InterPro" id="IPR020841">
    <property type="entry name" value="PKS_Beta-ketoAc_synthase_dom"/>
</dbReference>
<evidence type="ECO:0000256" key="3">
    <source>
        <dbReference type="ARBA" id="ARBA00022458"/>
    </source>
</evidence>
<evidence type="ECO:0000256" key="5">
    <source>
        <dbReference type="ARBA" id="ARBA00022519"/>
    </source>
</evidence>
<evidence type="ECO:0000256" key="9">
    <source>
        <dbReference type="ARBA" id="ARBA00023136"/>
    </source>
</evidence>
<keyword evidence="4" id="KW-1003">Cell membrane</keyword>
<dbReference type="Pfam" id="PF00109">
    <property type="entry name" value="ketoacyl-synt"/>
    <property type="match status" value="1"/>
</dbReference>
<dbReference type="InterPro" id="IPR014030">
    <property type="entry name" value="Ketoacyl_synth_N"/>
</dbReference>
<evidence type="ECO:0000256" key="13">
    <source>
        <dbReference type="RuleBase" id="RU003694"/>
    </source>
</evidence>
<evidence type="ECO:0000256" key="12">
    <source>
        <dbReference type="ARBA" id="ARBA00041756"/>
    </source>
</evidence>
<keyword evidence="3" id="KW-0536">Nodulation</keyword>